<dbReference type="GO" id="GO:0005886">
    <property type="term" value="C:plasma membrane"/>
    <property type="evidence" value="ECO:0007669"/>
    <property type="project" value="UniProtKB-SubCell"/>
</dbReference>
<feature type="transmembrane region" description="Helical" evidence="7">
    <location>
        <begin position="42"/>
        <end position="61"/>
    </location>
</feature>
<dbReference type="AlphaFoldDB" id="A0A3D8X867"/>
<dbReference type="EMBL" id="PQWM01000006">
    <property type="protein sequence ID" value="RDZ17878.1"/>
    <property type="molecule type" value="Genomic_DNA"/>
</dbReference>
<evidence type="ECO:0000256" key="3">
    <source>
        <dbReference type="ARBA" id="ARBA00022475"/>
    </source>
</evidence>
<dbReference type="CDD" id="cd17319">
    <property type="entry name" value="MFS_ExuT_GudP_like"/>
    <property type="match status" value="1"/>
</dbReference>
<proteinExistence type="predicted"/>
<evidence type="ECO:0000259" key="8">
    <source>
        <dbReference type="PROSITE" id="PS50850"/>
    </source>
</evidence>
<dbReference type="SUPFAM" id="SSF103473">
    <property type="entry name" value="MFS general substrate transporter"/>
    <property type="match status" value="1"/>
</dbReference>
<evidence type="ECO:0000256" key="6">
    <source>
        <dbReference type="ARBA" id="ARBA00023136"/>
    </source>
</evidence>
<dbReference type="PROSITE" id="PS50850">
    <property type="entry name" value="MFS"/>
    <property type="match status" value="1"/>
</dbReference>
<dbReference type="InterPro" id="IPR050382">
    <property type="entry name" value="MFS_Na/Anion_cotransporter"/>
</dbReference>
<dbReference type="InterPro" id="IPR000849">
    <property type="entry name" value="Sugar_P_transporter"/>
</dbReference>
<dbReference type="InterPro" id="IPR036259">
    <property type="entry name" value="MFS_trans_sf"/>
</dbReference>
<protein>
    <submittedName>
        <fullName evidence="9">MFS transporter</fullName>
    </submittedName>
</protein>
<dbReference type="Gene3D" id="1.20.1250.20">
    <property type="entry name" value="MFS general substrate transporter like domains"/>
    <property type="match status" value="2"/>
</dbReference>
<feature type="transmembrane region" description="Helical" evidence="7">
    <location>
        <begin position="166"/>
        <end position="185"/>
    </location>
</feature>
<accession>A0A3D8X867</accession>
<feature type="transmembrane region" description="Helical" evidence="7">
    <location>
        <begin position="284"/>
        <end position="301"/>
    </location>
</feature>
<name>A0A3D8X867_PRIMG</name>
<dbReference type="InterPro" id="IPR011701">
    <property type="entry name" value="MFS"/>
</dbReference>
<evidence type="ECO:0000256" key="1">
    <source>
        <dbReference type="ARBA" id="ARBA00004651"/>
    </source>
</evidence>
<keyword evidence="4 7" id="KW-0812">Transmembrane</keyword>
<dbReference type="Pfam" id="PF07690">
    <property type="entry name" value="MFS_1"/>
    <property type="match status" value="1"/>
</dbReference>
<dbReference type="PANTHER" id="PTHR11662:SF399">
    <property type="entry name" value="FI19708P1-RELATED"/>
    <property type="match status" value="1"/>
</dbReference>
<dbReference type="InterPro" id="IPR020846">
    <property type="entry name" value="MFS_dom"/>
</dbReference>
<evidence type="ECO:0000256" key="5">
    <source>
        <dbReference type="ARBA" id="ARBA00022989"/>
    </source>
</evidence>
<feature type="transmembrane region" description="Helical" evidence="7">
    <location>
        <begin position="374"/>
        <end position="393"/>
    </location>
</feature>
<evidence type="ECO:0000313" key="9">
    <source>
        <dbReference type="EMBL" id="RDZ17878.1"/>
    </source>
</evidence>
<feature type="transmembrane region" description="Helical" evidence="7">
    <location>
        <begin position="307"/>
        <end position="327"/>
    </location>
</feature>
<keyword evidence="2" id="KW-0813">Transport</keyword>
<evidence type="ECO:0000313" key="10">
    <source>
        <dbReference type="Proteomes" id="UP000256519"/>
    </source>
</evidence>
<keyword evidence="6 7" id="KW-0472">Membrane</keyword>
<feature type="transmembrane region" description="Helical" evidence="7">
    <location>
        <begin position="348"/>
        <end position="368"/>
    </location>
</feature>
<organism evidence="9 10">
    <name type="scientific">Priestia megaterium</name>
    <name type="common">Bacillus megaterium</name>
    <dbReference type="NCBI Taxonomy" id="1404"/>
    <lineage>
        <taxon>Bacteria</taxon>
        <taxon>Bacillati</taxon>
        <taxon>Bacillota</taxon>
        <taxon>Bacilli</taxon>
        <taxon>Bacillales</taxon>
        <taxon>Bacillaceae</taxon>
        <taxon>Priestia</taxon>
    </lineage>
</organism>
<feature type="transmembrane region" description="Helical" evidence="7">
    <location>
        <begin position="214"/>
        <end position="233"/>
    </location>
</feature>
<dbReference type="GO" id="GO:0022857">
    <property type="term" value="F:transmembrane transporter activity"/>
    <property type="evidence" value="ECO:0007669"/>
    <property type="project" value="InterPro"/>
</dbReference>
<gene>
    <name evidence="9" type="ORF">C3744_03050</name>
</gene>
<feature type="transmembrane region" description="Helical" evidence="7">
    <location>
        <begin position="253"/>
        <end position="272"/>
    </location>
</feature>
<evidence type="ECO:0000256" key="7">
    <source>
        <dbReference type="SAM" id="Phobius"/>
    </source>
</evidence>
<dbReference type="PANTHER" id="PTHR11662">
    <property type="entry name" value="SOLUTE CARRIER FAMILY 17"/>
    <property type="match status" value="1"/>
</dbReference>
<feature type="domain" description="Major facilitator superfamily (MFS) profile" evidence="8">
    <location>
        <begin position="11"/>
        <end position="398"/>
    </location>
</feature>
<sequence>MLARSNWKYVILFLLFLGWSLGNLDRFIISYAILDISKDLHLHASSTGIILSSFFAGYALMQIPGGWLADRFGFKKVITIAVLLWSLFTVFTGMAWSFASIIIIRFLFGLGEGSYFPSASKGIAGWFPQQERSRAMSFLLSSGTIMGVITPILATQLMQTISWRSIFYIIGAIGLVITILFVFLLKEKQQGGKREVSAIPAKQMTLKEIVKTPMIWNLFIAYFSIYAINWGLMSWMPTYLAEVRHLNLTDIGFLSAIPAFVGIIGMFVSGFVLDKLPDGKDKTIAAVFGLLMGVFLCLMAISPSVGMFIVFQSAVALLFSFNVILIASAPLKMLPESVVGSANGFINTGAQAAGVLTPMLIGFLVQSFGGSYNAAFTLLIICALVCAISLFSIRPAKVVLETQNAVK</sequence>
<evidence type="ECO:0000256" key="2">
    <source>
        <dbReference type="ARBA" id="ARBA00022448"/>
    </source>
</evidence>
<keyword evidence="3" id="KW-1003">Cell membrane</keyword>
<comment type="subcellular location">
    <subcellularLocation>
        <location evidence="1">Cell membrane</location>
        <topology evidence="1">Multi-pass membrane protein</topology>
    </subcellularLocation>
</comment>
<keyword evidence="5 7" id="KW-1133">Transmembrane helix</keyword>
<dbReference type="Proteomes" id="UP000256519">
    <property type="component" value="Unassembled WGS sequence"/>
</dbReference>
<dbReference type="RefSeq" id="WP_116071847.1">
    <property type="nucleotide sequence ID" value="NZ_CP187630.1"/>
</dbReference>
<dbReference type="PIRSF" id="PIRSF002808">
    <property type="entry name" value="Hexose_phosphate_transp"/>
    <property type="match status" value="1"/>
</dbReference>
<evidence type="ECO:0000256" key="4">
    <source>
        <dbReference type="ARBA" id="ARBA00022692"/>
    </source>
</evidence>
<comment type="caution">
    <text evidence="9">The sequence shown here is derived from an EMBL/GenBank/DDBJ whole genome shotgun (WGS) entry which is preliminary data.</text>
</comment>
<reference evidence="9" key="1">
    <citation type="journal article" date="2018" name="Appl. Environ. Microbiol.">
        <title>Antimicrobial susceptibility testing and tentative epidemiological cut-off values of five Bacillus species relevant for use as animal feed additives or for plant protection.</title>
        <authorList>
            <person name="Agerso Y."/>
            <person name="Stuer-Lauridsen B."/>
            <person name="Bjerre K."/>
            <person name="Jensen M.G."/>
            <person name="Johansen E."/>
            <person name="Bennedsen M."/>
            <person name="Brockmann E."/>
            <person name="Nielsen B."/>
        </authorList>
    </citation>
    <scope>NUCLEOTIDE SEQUENCE [LARGE SCALE GENOMIC DNA]</scope>
    <source>
        <strain evidence="9">CHCC20162</strain>
    </source>
</reference>